<dbReference type="Gene3D" id="3.40.50.300">
    <property type="entry name" value="P-loop containing nucleotide triphosphate hydrolases"/>
    <property type="match status" value="1"/>
</dbReference>
<gene>
    <name evidence="3" type="primary">LOC103698358</name>
</gene>
<dbReference type="PANTHER" id="PTHR36766:SF40">
    <property type="entry name" value="DISEASE RESISTANCE PROTEIN RGA3"/>
    <property type="match status" value="1"/>
</dbReference>
<accession>A0A8B8Z9T7</accession>
<dbReference type="Proteomes" id="UP000228380">
    <property type="component" value="Chromosome 1"/>
</dbReference>
<dbReference type="KEGG" id="pda:103698358"/>
<sequence>MPLPLSSDFFLNSDLHQGLEVCTKVQKYFNLKGWICVSVDFDVARLTKAIIESVTGEPCSLMELSTLQEHLKMKVEGKRVLLVLDDMWNEQQSRWDSLKLPFVGAEAVGFIMTTRNDPVAKIMQTWPSFHLGYLPDDPCWLLFQRVVFGGPVTNEKSNLVGIGRQIVKKLVSWLAVGREGNGRPSTTLDLTSSTDLEHLCVNDCVVLDPQTVEWLPSSLQSLIPVFCKFPDSLRLDQNLSLLPNKQLPSSLESLSVNGCEIPKNKSLSRLILIVASEPIFIQGVSDSGLPQAQNRARAE</sequence>
<reference evidence="2" key="1">
    <citation type="journal article" date="2019" name="Nat. Commun.">
        <title>Genome-wide association mapping of date palm fruit traits.</title>
        <authorList>
            <person name="Hazzouri K.M."/>
            <person name="Gros-Balthazard M."/>
            <person name="Flowers J.M."/>
            <person name="Copetti D."/>
            <person name="Lemansour A."/>
            <person name="Lebrun M."/>
            <person name="Masmoudi K."/>
            <person name="Ferrand S."/>
            <person name="Dhar M.I."/>
            <person name="Fresquez Z.A."/>
            <person name="Rosas U."/>
            <person name="Zhang J."/>
            <person name="Talag J."/>
            <person name="Lee S."/>
            <person name="Kudrna D."/>
            <person name="Powell R.F."/>
            <person name="Leitch I.J."/>
            <person name="Krueger R.R."/>
            <person name="Wing R.A."/>
            <person name="Amiri K.M.A."/>
            <person name="Purugganan M.D."/>
        </authorList>
    </citation>
    <scope>NUCLEOTIDE SEQUENCE [LARGE SCALE GENOMIC DNA]</scope>
    <source>
        <strain evidence="2">cv. Khalas</strain>
    </source>
</reference>
<evidence type="ECO:0000259" key="1">
    <source>
        <dbReference type="Pfam" id="PF00931"/>
    </source>
</evidence>
<dbReference type="Pfam" id="PF00931">
    <property type="entry name" value="NB-ARC"/>
    <property type="match status" value="1"/>
</dbReference>
<dbReference type="GO" id="GO:0043531">
    <property type="term" value="F:ADP binding"/>
    <property type="evidence" value="ECO:0007669"/>
    <property type="project" value="InterPro"/>
</dbReference>
<feature type="domain" description="NB-ARC" evidence="1">
    <location>
        <begin position="23"/>
        <end position="149"/>
    </location>
</feature>
<keyword evidence="2" id="KW-1185">Reference proteome</keyword>
<evidence type="ECO:0000313" key="3">
    <source>
        <dbReference type="RefSeq" id="XP_038970826.1"/>
    </source>
</evidence>
<protein>
    <submittedName>
        <fullName evidence="3">Uncharacterized protein LOC103698358</fullName>
    </submittedName>
</protein>
<dbReference type="InterPro" id="IPR027417">
    <property type="entry name" value="P-loop_NTPase"/>
</dbReference>
<dbReference type="SUPFAM" id="SSF52540">
    <property type="entry name" value="P-loop containing nucleoside triphosphate hydrolases"/>
    <property type="match status" value="1"/>
</dbReference>
<dbReference type="AlphaFoldDB" id="A0A8B8Z9T7"/>
<dbReference type="RefSeq" id="XP_038970826.1">
    <property type="nucleotide sequence ID" value="XM_039114898.1"/>
</dbReference>
<name>A0A8B8Z9T7_PHODC</name>
<dbReference type="InterPro" id="IPR002182">
    <property type="entry name" value="NB-ARC"/>
</dbReference>
<evidence type="ECO:0000313" key="2">
    <source>
        <dbReference type="Proteomes" id="UP000228380"/>
    </source>
</evidence>
<proteinExistence type="predicted"/>
<organism evidence="2 3">
    <name type="scientific">Phoenix dactylifera</name>
    <name type="common">Date palm</name>
    <dbReference type="NCBI Taxonomy" id="42345"/>
    <lineage>
        <taxon>Eukaryota</taxon>
        <taxon>Viridiplantae</taxon>
        <taxon>Streptophyta</taxon>
        <taxon>Embryophyta</taxon>
        <taxon>Tracheophyta</taxon>
        <taxon>Spermatophyta</taxon>
        <taxon>Magnoliopsida</taxon>
        <taxon>Liliopsida</taxon>
        <taxon>Arecaceae</taxon>
        <taxon>Coryphoideae</taxon>
        <taxon>Phoeniceae</taxon>
        <taxon>Phoenix</taxon>
    </lineage>
</organism>
<reference evidence="3" key="2">
    <citation type="submission" date="2025-08" db="UniProtKB">
        <authorList>
            <consortium name="RefSeq"/>
        </authorList>
    </citation>
    <scope>IDENTIFICATION</scope>
    <source>
        <tissue evidence="3">Young leaves</tissue>
    </source>
</reference>
<dbReference type="PANTHER" id="PTHR36766">
    <property type="entry name" value="PLANT BROAD-SPECTRUM MILDEW RESISTANCE PROTEIN RPW8"/>
    <property type="match status" value="1"/>
</dbReference>
<dbReference type="OrthoDB" id="692122at2759"/>
<dbReference type="GeneID" id="103698358"/>